<dbReference type="Pfam" id="PF14054">
    <property type="entry name" value="DUF4249"/>
    <property type="match status" value="1"/>
</dbReference>
<evidence type="ECO:0000313" key="2">
    <source>
        <dbReference type="Proteomes" id="UP000002028"/>
    </source>
</evidence>
<protein>
    <recommendedName>
        <fullName evidence="3">DUF4249 domain-containing protein</fullName>
    </recommendedName>
</protein>
<accession>D2QSB5</accession>
<gene>
    <name evidence="1" type="ordered locus">Slin_5732</name>
</gene>
<dbReference type="InterPro" id="IPR025345">
    <property type="entry name" value="DUF4249"/>
</dbReference>
<evidence type="ECO:0008006" key="3">
    <source>
        <dbReference type="Google" id="ProtNLM"/>
    </source>
</evidence>
<dbReference type="STRING" id="504472.Slin_5732"/>
<dbReference type="HOGENOM" id="CLU_865750_0_0_10"/>
<evidence type="ECO:0000313" key="1">
    <source>
        <dbReference type="EMBL" id="ADB41697.1"/>
    </source>
</evidence>
<dbReference type="EMBL" id="CP001769">
    <property type="protein sequence ID" value="ADB41697.1"/>
    <property type="molecule type" value="Genomic_DNA"/>
</dbReference>
<name>D2QSB5_SPILD</name>
<proteinExistence type="predicted"/>
<reference evidence="1 2" key="1">
    <citation type="journal article" date="2010" name="Stand. Genomic Sci.">
        <title>Complete genome sequence of Spirosoma linguale type strain (1).</title>
        <authorList>
            <person name="Lail K."/>
            <person name="Sikorski J."/>
            <person name="Saunders E."/>
            <person name="Lapidus A."/>
            <person name="Glavina Del Rio T."/>
            <person name="Copeland A."/>
            <person name="Tice H."/>
            <person name="Cheng J.-F."/>
            <person name="Lucas S."/>
            <person name="Nolan M."/>
            <person name="Bruce D."/>
            <person name="Goodwin L."/>
            <person name="Pitluck S."/>
            <person name="Ivanova N."/>
            <person name="Mavromatis K."/>
            <person name="Ovchinnikova G."/>
            <person name="Pati A."/>
            <person name="Chen A."/>
            <person name="Palaniappan K."/>
            <person name="Land M."/>
            <person name="Hauser L."/>
            <person name="Chang Y.-J."/>
            <person name="Jeffries C.D."/>
            <person name="Chain P."/>
            <person name="Brettin T."/>
            <person name="Detter J.C."/>
            <person name="Schuetze A."/>
            <person name="Rohde M."/>
            <person name="Tindall B.J."/>
            <person name="Goeker M."/>
            <person name="Bristow J."/>
            <person name="Eisen J.A."/>
            <person name="Markowitz V."/>
            <person name="Hugenholtz P."/>
            <person name="Kyrpides N.C."/>
            <person name="Klenk H.-P."/>
            <person name="Chen F."/>
        </authorList>
    </citation>
    <scope>NUCLEOTIDE SEQUENCE [LARGE SCALE GENOMIC DNA]</scope>
    <source>
        <strain evidence="2">ATCC 33905 / DSM 74 / LMG 10896 / Claus 1</strain>
    </source>
</reference>
<dbReference type="Proteomes" id="UP000002028">
    <property type="component" value="Chromosome"/>
</dbReference>
<keyword evidence="2" id="KW-1185">Reference proteome</keyword>
<dbReference type="PROSITE" id="PS51257">
    <property type="entry name" value="PROKAR_LIPOPROTEIN"/>
    <property type="match status" value="1"/>
</dbReference>
<organism evidence="1 2">
    <name type="scientific">Spirosoma linguale (strain ATCC 33905 / DSM 74 / LMG 10896 / Claus 1)</name>
    <dbReference type="NCBI Taxonomy" id="504472"/>
    <lineage>
        <taxon>Bacteria</taxon>
        <taxon>Pseudomonadati</taxon>
        <taxon>Bacteroidota</taxon>
        <taxon>Cytophagia</taxon>
        <taxon>Cytophagales</taxon>
        <taxon>Cytophagaceae</taxon>
        <taxon>Spirosoma</taxon>
    </lineage>
</organism>
<dbReference type="RefSeq" id="WP_012930189.1">
    <property type="nucleotide sequence ID" value="NC_013730.1"/>
</dbReference>
<sequence>MRTNRLTLTDFSTLITFLSVIGLFIGCSSLRNEVDPSLLGFASSKLVVTGYLSPQDTTLAVKVTRSKTVVGNDSLDTGSNVTDATVTLTEGSRSVILRYNRLNSPVDSLKQPYYSASARMLPIITGRTYTLTVTTPNGERVRSTCTVPNRVRPTAVTFDSTTENQGRSLLRRYYVLVRWQDPPGEANYYQVTGYFQYMTKPVQGVSLLGTTQLSNSDDNRGLFSDAGLDGTQMISGKAYMLSTPFTSDQVTNFYGKYRDAKVTVNLMSVDRAYYQFQEAVIRQRRVRNNPFAEPVLIPSNIEGGLGCFAGYNNATLTLKLK</sequence>
<dbReference type="eggNOG" id="ENOG5031UUW">
    <property type="taxonomic scope" value="Bacteria"/>
</dbReference>
<dbReference type="AlphaFoldDB" id="D2QSB5"/>
<dbReference type="KEGG" id="sli:Slin_5732"/>